<protein>
    <submittedName>
        <fullName evidence="2">Uncharacterized protein</fullName>
    </submittedName>
</protein>
<reference evidence="2" key="1">
    <citation type="submission" date="2018-05" db="EMBL/GenBank/DDBJ databases">
        <authorList>
            <person name="Lanie J.A."/>
            <person name="Ng W.-L."/>
            <person name="Kazmierczak K.M."/>
            <person name="Andrzejewski T.M."/>
            <person name="Davidsen T.M."/>
            <person name="Wayne K.J."/>
            <person name="Tettelin H."/>
            <person name="Glass J.I."/>
            <person name="Rusch D."/>
            <person name="Podicherti R."/>
            <person name="Tsui H.-C.T."/>
            <person name="Winkler M.E."/>
        </authorList>
    </citation>
    <scope>NUCLEOTIDE SEQUENCE</scope>
</reference>
<dbReference type="EMBL" id="UINC01002185">
    <property type="protein sequence ID" value="SUZ93895.1"/>
    <property type="molecule type" value="Genomic_DNA"/>
</dbReference>
<sequence length="41" mass="4350">MRAVVADTKILVCDPPTWTLARNDSGNAAKKNGEFDSGKGD</sequence>
<feature type="compositionally biased region" description="Basic and acidic residues" evidence="1">
    <location>
        <begin position="31"/>
        <end position="41"/>
    </location>
</feature>
<name>A0A381RPT5_9ZZZZ</name>
<accession>A0A381RPT5</accession>
<dbReference type="AlphaFoldDB" id="A0A381RPT5"/>
<organism evidence="2">
    <name type="scientific">marine metagenome</name>
    <dbReference type="NCBI Taxonomy" id="408172"/>
    <lineage>
        <taxon>unclassified sequences</taxon>
        <taxon>metagenomes</taxon>
        <taxon>ecological metagenomes</taxon>
    </lineage>
</organism>
<gene>
    <name evidence="2" type="ORF">METZ01_LOCUS46749</name>
</gene>
<proteinExistence type="predicted"/>
<evidence type="ECO:0000256" key="1">
    <source>
        <dbReference type="SAM" id="MobiDB-lite"/>
    </source>
</evidence>
<evidence type="ECO:0000313" key="2">
    <source>
        <dbReference type="EMBL" id="SUZ93895.1"/>
    </source>
</evidence>
<feature type="region of interest" description="Disordered" evidence="1">
    <location>
        <begin position="21"/>
        <end position="41"/>
    </location>
</feature>